<dbReference type="SUPFAM" id="SSF46626">
    <property type="entry name" value="Cytochrome c"/>
    <property type="match status" value="1"/>
</dbReference>
<dbReference type="GO" id="GO:0020037">
    <property type="term" value="F:heme binding"/>
    <property type="evidence" value="ECO:0007669"/>
    <property type="project" value="InterPro"/>
</dbReference>
<evidence type="ECO:0000313" key="3">
    <source>
        <dbReference type="Proteomes" id="UP000308271"/>
    </source>
</evidence>
<dbReference type="InterPro" id="IPR036909">
    <property type="entry name" value="Cyt_c-like_dom_sf"/>
</dbReference>
<feature type="domain" description="Haem-binding" evidence="1">
    <location>
        <begin position="13"/>
        <end position="140"/>
    </location>
</feature>
<dbReference type="Proteomes" id="UP000308271">
    <property type="component" value="Unassembled WGS sequence"/>
</dbReference>
<dbReference type="InterPro" id="IPR025992">
    <property type="entry name" value="Haem-bd"/>
</dbReference>
<keyword evidence="3" id="KW-1185">Reference proteome</keyword>
<proteinExistence type="predicted"/>
<comment type="caution">
    <text evidence="2">The sequence shown here is derived from an EMBL/GenBank/DDBJ whole genome shotgun (WGS) entry which is preliminary data.</text>
</comment>
<sequence length="154" mass="17373">MLMKIGKALTVVLVLLVLIQLIPGNDHQNPPVTGTPQWDSPRTAELFKRSCNDCHSNETVWPWYSNVAPISWLINYDVKEGRSKFNVSEWGRTGKNEGDEAAAEVRNGKMPPWFYLPPHPEAKLTPAEKDELVKGLVATFGDEDAEKEKKEESR</sequence>
<dbReference type="OrthoDB" id="196738at2"/>
<accession>A0A5C4S1Y9</accession>
<organism evidence="2 3">
    <name type="scientific">Chlorobaculum thiosulfatiphilum</name>
    <name type="common">Chlorobium limicola f.sp. thiosulfatophilum</name>
    <dbReference type="NCBI Taxonomy" id="115852"/>
    <lineage>
        <taxon>Bacteria</taxon>
        <taxon>Pseudomonadati</taxon>
        <taxon>Chlorobiota</taxon>
        <taxon>Chlorobiia</taxon>
        <taxon>Chlorobiales</taxon>
        <taxon>Chlorobiaceae</taxon>
        <taxon>Chlorobaculum</taxon>
    </lineage>
</organism>
<evidence type="ECO:0000259" key="1">
    <source>
        <dbReference type="SMART" id="SM01235"/>
    </source>
</evidence>
<name>A0A5C4S1Y9_CHLTI</name>
<dbReference type="EMBL" id="VDCH01000030">
    <property type="protein sequence ID" value="TNJ37480.1"/>
    <property type="molecule type" value="Genomic_DNA"/>
</dbReference>
<gene>
    <name evidence="2" type="ORF">FGF66_10865</name>
</gene>
<reference evidence="2 3" key="1">
    <citation type="submission" date="2019-05" db="EMBL/GenBank/DDBJ databases">
        <title>Draft Whole-Genome sequence of the green sulfur bacterium Chlorobaculum thiosulfatiphilum DSM 249.</title>
        <authorList>
            <person name="Meyer T.E."/>
            <person name="Kyndt J.A."/>
        </authorList>
    </citation>
    <scope>NUCLEOTIDE SEQUENCE [LARGE SCALE GENOMIC DNA]</scope>
    <source>
        <strain evidence="2 3">DSM 249</strain>
    </source>
</reference>
<dbReference type="GO" id="GO:0009055">
    <property type="term" value="F:electron transfer activity"/>
    <property type="evidence" value="ECO:0007669"/>
    <property type="project" value="InterPro"/>
</dbReference>
<protein>
    <submittedName>
        <fullName evidence="2">Cytochrome C</fullName>
    </submittedName>
</protein>
<evidence type="ECO:0000313" key="2">
    <source>
        <dbReference type="EMBL" id="TNJ37480.1"/>
    </source>
</evidence>
<dbReference type="SMART" id="SM01235">
    <property type="entry name" value="Haem_bd"/>
    <property type="match status" value="1"/>
</dbReference>
<dbReference type="AlphaFoldDB" id="A0A5C4S1Y9"/>
<dbReference type="Pfam" id="PF14376">
    <property type="entry name" value="Haem_bd"/>
    <property type="match status" value="1"/>
</dbReference>